<comment type="caution">
    <text evidence="3">The sequence shown here is derived from an EMBL/GenBank/DDBJ whole genome shotgun (WGS) entry which is preliminary data.</text>
</comment>
<reference evidence="3 4" key="1">
    <citation type="submission" date="2017-06" db="EMBL/GenBank/DDBJ databases">
        <title>A platform for efficient transgenesis in Macrostomum lignano, a flatworm model organism for stem cell research.</title>
        <authorList>
            <person name="Berezikov E."/>
        </authorList>
    </citation>
    <scope>NUCLEOTIDE SEQUENCE [LARGE SCALE GENOMIC DNA]</scope>
    <source>
        <strain evidence="3">DV1</strain>
        <tissue evidence="3">Whole organism</tissue>
    </source>
</reference>
<dbReference type="PANTHER" id="PTHR12461:SF18">
    <property type="entry name" value="JMJC DOMAIN-CONTAINING PROTEIN"/>
    <property type="match status" value="1"/>
</dbReference>
<keyword evidence="1" id="KW-0812">Transmembrane</keyword>
<dbReference type="PROSITE" id="PS51184">
    <property type="entry name" value="JMJC"/>
    <property type="match status" value="1"/>
</dbReference>
<gene>
    <name evidence="3" type="ORF">BOX15_Mlig019308g3</name>
</gene>
<name>A0A267EYK2_9PLAT</name>
<protein>
    <recommendedName>
        <fullName evidence="2">JmjC domain-containing protein</fullName>
    </recommendedName>
</protein>
<dbReference type="EMBL" id="NIVC01001548">
    <property type="protein sequence ID" value="PAA66585.1"/>
    <property type="molecule type" value="Genomic_DNA"/>
</dbReference>
<feature type="transmembrane region" description="Helical" evidence="1">
    <location>
        <begin position="22"/>
        <end position="43"/>
    </location>
</feature>
<evidence type="ECO:0000259" key="2">
    <source>
        <dbReference type="PROSITE" id="PS51184"/>
    </source>
</evidence>
<dbReference type="Pfam" id="PF13621">
    <property type="entry name" value="Cupin_8"/>
    <property type="match status" value="1"/>
</dbReference>
<sequence>ATSSSETSGLASTSPPGRLKPFIIVTTLLLLLAGCGCFCCYWLDLLDGGEEAYGIGHKRPFGTSRHPQLPVPELADGFPPPGRFYQEQVRQLRPLLMRGAARQTRAFRMWDDDYFLQLPLDPNSSQVHVETTKKESRQQRTYDTPFHQFVRSYNTSGHYMVASMPRFLAPDFPLPWSLQCPDVAGALVEAIVWFSSGGTSSVVHTDAVDNLNCVLRGNKTFVMVDPAVHGHRVPIDRPEGSYSSMDVDSVDFRAYPSMADVQFYIAHLFPGDCLYIPFKWIHQVRSYGRNIAVNLWFDTALVRATDNCNEERPDPAWLIDTASFKGFGYRPPTDLFAETLRQAAGPLDFAALLDRIVPEHGELRTRFGDRFVDELSVVFKAFDTNGDSLMDLTEVEGQPVERLRDIDRHFLQFDRTVREMMEILARERDEL</sequence>
<accession>A0A267EYK2</accession>
<evidence type="ECO:0000313" key="4">
    <source>
        <dbReference type="Proteomes" id="UP000215902"/>
    </source>
</evidence>
<dbReference type="Proteomes" id="UP000215902">
    <property type="component" value="Unassembled WGS sequence"/>
</dbReference>
<dbReference type="SUPFAM" id="SSF51197">
    <property type="entry name" value="Clavaminate synthase-like"/>
    <property type="match status" value="1"/>
</dbReference>
<evidence type="ECO:0000313" key="3">
    <source>
        <dbReference type="EMBL" id="PAA66585.1"/>
    </source>
</evidence>
<keyword evidence="1" id="KW-0472">Membrane</keyword>
<dbReference type="AlphaFoldDB" id="A0A267EYK2"/>
<dbReference type="InterPro" id="IPR003347">
    <property type="entry name" value="JmjC_dom"/>
</dbReference>
<feature type="domain" description="JmjC" evidence="2">
    <location>
        <begin position="153"/>
        <end position="312"/>
    </location>
</feature>
<keyword evidence="1" id="KW-1133">Transmembrane helix</keyword>
<dbReference type="PANTHER" id="PTHR12461">
    <property type="entry name" value="HYPOXIA-INDUCIBLE FACTOR 1 ALPHA INHIBITOR-RELATED"/>
    <property type="match status" value="1"/>
</dbReference>
<dbReference type="SMART" id="SM00558">
    <property type="entry name" value="JmjC"/>
    <property type="match status" value="1"/>
</dbReference>
<dbReference type="Gene3D" id="2.60.120.650">
    <property type="entry name" value="Cupin"/>
    <property type="match status" value="1"/>
</dbReference>
<organism evidence="3 4">
    <name type="scientific">Macrostomum lignano</name>
    <dbReference type="NCBI Taxonomy" id="282301"/>
    <lineage>
        <taxon>Eukaryota</taxon>
        <taxon>Metazoa</taxon>
        <taxon>Spiralia</taxon>
        <taxon>Lophotrochozoa</taxon>
        <taxon>Platyhelminthes</taxon>
        <taxon>Rhabditophora</taxon>
        <taxon>Macrostomorpha</taxon>
        <taxon>Macrostomida</taxon>
        <taxon>Macrostomidae</taxon>
        <taxon>Macrostomum</taxon>
    </lineage>
</organism>
<proteinExistence type="predicted"/>
<keyword evidence="4" id="KW-1185">Reference proteome</keyword>
<dbReference type="OrthoDB" id="415358at2759"/>
<dbReference type="STRING" id="282301.A0A267EYK2"/>
<evidence type="ECO:0000256" key="1">
    <source>
        <dbReference type="SAM" id="Phobius"/>
    </source>
</evidence>
<feature type="non-terminal residue" evidence="3">
    <location>
        <position position="1"/>
    </location>
</feature>
<dbReference type="InterPro" id="IPR041667">
    <property type="entry name" value="Cupin_8"/>
</dbReference>